<keyword evidence="2" id="KW-1185">Reference proteome</keyword>
<dbReference type="PANTHER" id="PTHR36221:SF1">
    <property type="entry name" value="DUF742 DOMAIN-CONTAINING PROTEIN"/>
    <property type="match status" value="1"/>
</dbReference>
<dbReference type="PANTHER" id="PTHR36221">
    <property type="entry name" value="DUF742 DOMAIN-CONTAINING PROTEIN"/>
    <property type="match status" value="1"/>
</dbReference>
<evidence type="ECO:0000313" key="2">
    <source>
        <dbReference type="Proteomes" id="UP001500266"/>
    </source>
</evidence>
<dbReference type="RefSeq" id="WP_345025654.1">
    <property type="nucleotide sequence ID" value="NZ_BAABDO010000268.1"/>
</dbReference>
<dbReference type="Pfam" id="PF05331">
    <property type="entry name" value="DUF742"/>
    <property type="match status" value="1"/>
</dbReference>
<proteinExistence type="predicted"/>
<dbReference type="InterPro" id="IPR007995">
    <property type="entry name" value="DUF742"/>
</dbReference>
<reference evidence="2" key="1">
    <citation type="journal article" date="2019" name="Int. J. Syst. Evol. Microbiol.">
        <title>The Global Catalogue of Microorganisms (GCM) 10K type strain sequencing project: providing services to taxonomists for standard genome sequencing and annotation.</title>
        <authorList>
            <consortium name="The Broad Institute Genomics Platform"/>
            <consortium name="The Broad Institute Genome Sequencing Center for Infectious Disease"/>
            <person name="Wu L."/>
            <person name="Ma J."/>
        </authorList>
    </citation>
    <scope>NUCLEOTIDE SEQUENCE [LARGE SCALE GENOMIC DNA]</scope>
    <source>
        <strain evidence="2">JCM 17316</strain>
    </source>
</reference>
<gene>
    <name evidence="1" type="ORF">GCM10022416_63990</name>
</gene>
<name>A0ABP6UNR9_9ACTN</name>
<evidence type="ECO:0000313" key="1">
    <source>
        <dbReference type="EMBL" id="GAA3510178.1"/>
    </source>
</evidence>
<dbReference type="EMBL" id="BAABDO010000268">
    <property type="protein sequence ID" value="GAA3510178.1"/>
    <property type="molecule type" value="Genomic_DNA"/>
</dbReference>
<comment type="caution">
    <text evidence="1">The sequence shown here is derived from an EMBL/GenBank/DDBJ whole genome shotgun (WGS) entry which is preliminary data.</text>
</comment>
<dbReference type="Proteomes" id="UP001500266">
    <property type="component" value="Unassembled WGS sequence"/>
</dbReference>
<organism evidence="1 2">
    <name type="scientific">Actinomadura keratinilytica</name>
    <dbReference type="NCBI Taxonomy" id="547461"/>
    <lineage>
        <taxon>Bacteria</taxon>
        <taxon>Bacillati</taxon>
        <taxon>Actinomycetota</taxon>
        <taxon>Actinomycetes</taxon>
        <taxon>Streptosporangiales</taxon>
        <taxon>Thermomonosporaceae</taxon>
        <taxon>Actinomadura</taxon>
    </lineage>
</organism>
<protein>
    <submittedName>
        <fullName evidence="1">DUF742 domain-containing protein</fullName>
    </submittedName>
</protein>
<sequence>MDRSAPGGIPGPGGERWLDEAAGPIVRPYAVTRGRTRPHGEPLDLVTILVATGAAPAEPERLSRERRRLLALCRRPYTLADLASDLDLPLGVVRVLADELIQAGLLGVQRWSAPAAPHTDPNLLRRVLDGIRAL</sequence>
<accession>A0ABP6UNR9</accession>